<dbReference type="HOGENOM" id="CLU_701522_0_0_4"/>
<evidence type="ECO:0000259" key="1">
    <source>
        <dbReference type="Pfam" id="PF06889"/>
    </source>
</evidence>
<dbReference type="AlphaFoldDB" id="H3KFQ5"/>
<evidence type="ECO:0000313" key="2">
    <source>
        <dbReference type="EMBL" id="EHY31049.1"/>
    </source>
</evidence>
<name>H3KFQ5_9BURK</name>
<sequence length="348" mass="37944">MTKTPEQLAREQAEAVLKIQQDAVETQMKMMEQLYGDNPEMLAQLKAQLQATMANQADLVAQAQAAAFAAVGAAQSGQGFDPNALIAHLQAQAQAHGISVDPQADADEGFENAYGFINQLRTDYDEAAPQTYAKGSPEAKVFGYLLGGIVGNLNGHIPDQLECEPRSPEMEEQVRGILSNFWGIDTPDELGERLSDLLEEGGMSALYAQMAATEDFNEIAAEEDPEDVPGAMMRWRLARHFAEKVPAEAMRGWDIGRAAALVRWGYFVGMIDEDTAHSILEVCAEEACARFEGWRDFGVSYLFGGLFWRISAGEDEAAEWIENAGGACVELLEPGGAWLAHPWAKAIE</sequence>
<dbReference type="Proteomes" id="UP000004956">
    <property type="component" value="Unassembled WGS sequence"/>
</dbReference>
<dbReference type="Pfam" id="PF06889">
    <property type="entry name" value="DUF1266"/>
    <property type="match status" value="1"/>
</dbReference>
<proteinExistence type="predicted"/>
<reference evidence="2 3" key="1">
    <citation type="submission" date="2011-11" db="EMBL/GenBank/DDBJ databases">
        <authorList>
            <person name="Weinstock G."/>
            <person name="Sodergren E."/>
            <person name="Clifton S."/>
            <person name="Fulton L."/>
            <person name="Fulton B."/>
            <person name="Courtney L."/>
            <person name="Fronick C."/>
            <person name="Harrison M."/>
            <person name="Strong C."/>
            <person name="Farmer C."/>
            <person name="Delahaunty K."/>
            <person name="Markovic C."/>
            <person name="Hall O."/>
            <person name="Minx P."/>
            <person name="Tomlinson C."/>
            <person name="Mitreva M."/>
            <person name="Hou S."/>
            <person name="Chen J."/>
            <person name="Wollam A."/>
            <person name="Pepin K.H."/>
            <person name="Johnson M."/>
            <person name="Bhonagiri V."/>
            <person name="Zhang X."/>
            <person name="Suruliraj S."/>
            <person name="Warren W."/>
            <person name="Chinwalla A."/>
            <person name="Mardis E.R."/>
            <person name="Wilson R.K."/>
        </authorList>
    </citation>
    <scope>NUCLEOTIDE SEQUENCE [LARGE SCALE GENOMIC DNA]</scope>
    <source>
        <strain evidence="2 3">YIT 11816</strain>
    </source>
</reference>
<keyword evidence="3" id="KW-1185">Reference proteome</keyword>
<dbReference type="RefSeq" id="WP_008542596.1">
    <property type="nucleotide sequence ID" value="NZ_JH604983.1"/>
</dbReference>
<evidence type="ECO:0000313" key="3">
    <source>
        <dbReference type="Proteomes" id="UP000004956"/>
    </source>
</evidence>
<dbReference type="OrthoDB" id="1956494at2"/>
<comment type="caution">
    <text evidence="2">The sequence shown here is derived from an EMBL/GenBank/DDBJ whole genome shotgun (WGS) entry which is preliminary data.</text>
</comment>
<gene>
    <name evidence="2" type="ORF">HMPREF9440_01574</name>
</gene>
<feature type="domain" description="DUF1266" evidence="1">
    <location>
        <begin position="178"/>
        <end position="343"/>
    </location>
</feature>
<dbReference type="STRING" id="762967.HMPREF9440_01574"/>
<organism evidence="2 3">
    <name type="scientific">Sutterella parvirubra YIT 11816</name>
    <dbReference type="NCBI Taxonomy" id="762967"/>
    <lineage>
        <taxon>Bacteria</taxon>
        <taxon>Pseudomonadati</taxon>
        <taxon>Pseudomonadota</taxon>
        <taxon>Betaproteobacteria</taxon>
        <taxon>Burkholderiales</taxon>
        <taxon>Sutterellaceae</taxon>
        <taxon>Sutterella</taxon>
    </lineage>
</organism>
<dbReference type="InterPro" id="IPR009677">
    <property type="entry name" value="DUF1266"/>
</dbReference>
<dbReference type="PATRIC" id="fig|762967.3.peg.1237"/>
<protein>
    <recommendedName>
        <fullName evidence="1">DUF1266 domain-containing protein</fullName>
    </recommendedName>
</protein>
<dbReference type="EMBL" id="AFBQ01000235">
    <property type="protein sequence ID" value="EHY31049.1"/>
    <property type="molecule type" value="Genomic_DNA"/>
</dbReference>
<accession>H3KFQ5</accession>